<dbReference type="OrthoDB" id="16755at10239"/>
<sequence length="166" mass="19417">MDLLRLLSDYEVLRKLLETACEKTSSCWRFFFGSTLSNVVHRVKREHSEEFSRLVADVPGLFVSLDLGHHSYFQEKIVKGLVFESTGRTVVSVAFICFLLDKWSSDSHLSWDYMLDYMTMALWRALLRRRRACIYLPVQPQRGLERVEEEEEENENPRAGVDPPLE</sequence>
<evidence type="ECO:0000313" key="9">
    <source>
        <dbReference type="EMBL" id="ALE30420.1"/>
    </source>
</evidence>
<dbReference type="InterPro" id="IPR002475">
    <property type="entry name" value="Bcl2-like"/>
</dbReference>
<dbReference type="KEGG" id="vg:26100705"/>
<evidence type="ECO:0000256" key="5">
    <source>
        <dbReference type="ARBA" id="ARBA00023189"/>
    </source>
</evidence>
<keyword evidence="10" id="KW-1185">Reference proteome</keyword>
<keyword evidence="4 7" id="KW-0945">Host-virus interaction</keyword>
<dbReference type="InterPro" id="IPR002924">
    <property type="entry name" value="Adenovir_t-Ag_E1B_19kDa"/>
</dbReference>
<name>A0A0M3TH31_9ADEN</name>
<comment type="similarity">
    <text evidence="1 7">Belongs to the adenoviridae E1B 19 kDa protein family.</text>
</comment>
<feature type="region of interest" description="Disordered" evidence="8">
    <location>
        <begin position="145"/>
        <end position="166"/>
    </location>
</feature>
<keyword evidence="3 7" id="KW-0244">Early protein</keyword>
<evidence type="ECO:0000256" key="4">
    <source>
        <dbReference type="ARBA" id="ARBA00022581"/>
    </source>
</evidence>
<organism evidence="9 10">
    <name type="scientific">Simian adenovirus 19</name>
    <dbReference type="NCBI Taxonomy" id="38416"/>
    <lineage>
        <taxon>Viruses</taxon>
        <taxon>Varidnaviria</taxon>
        <taxon>Bamfordvirae</taxon>
        <taxon>Preplasmiviricota</taxon>
        <taxon>Polisuviricotina</taxon>
        <taxon>Pharingeaviricetes</taxon>
        <taxon>Rowavirales</taxon>
        <taxon>Adenoviridae</taxon>
        <taxon>Mastadenovirus</taxon>
        <taxon>Mastadenovirus cynocephali</taxon>
        <taxon>Simian mastadenovirus C</taxon>
    </lineage>
</organism>
<dbReference type="GO" id="GO:0033668">
    <property type="term" value="P:symbiont-mediated suppression of host apoptosis"/>
    <property type="evidence" value="ECO:0007669"/>
    <property type="project" value="UniProtKB-KW"/>
</dbReference>
<dbReference type="Pfam" id="PF01691">
    <property type="entry name" value="Adeno_E1B_19K"/>
    <property type="match status" value="1"/>
</dbReference>
<evidence type="ECO:0000313" key="10">
    <source>
        <dbReference type="Proteomes" id="UP000129765"/>
    </source>
</evidence>
<evidence type="ECO:0000256" key="3">
    <source>
        <dbReference type="ARBA" id="ARBA00022518"/>
    </source>
</evidence>
<dbReference type="PROSITE" id="PS50062">
    <property type="entry name" value="BCL2_FAMILY"/>
    <property type="match status" value="1"/>
</dbReference>
<evidence type="ECO:0000256" key="7">
    <source>
        <dbReference type="RuleBase" id="RU364111"/>
    </source>
</evidence>
<proteinExistence type="inferred from homology"/>
<evidence type="ECO:0000256" key="2">
    <source>
        <dbReference type="ARBA" id="ARBA00013796"/>
    </source>
</evidence>
<dbReference type="Proteomes" id="UP000129765">
    <property type="component" value="Segment"/>
</dbReference>
<evidence type="ECO:0000256" key="8">
    <source>
        <dbReference type="SAM" id="MobiDB-lite"/>
    </source>
</evidence>
<accession>A0A0M3TH31</accession>
<protein>
    <recommendedName>
        <fullName evidence="2 7">E1B protein, small T-antigen</fullName>
    </recommendedName>
</protein>
<dbReference type="EMBL" id="KP329565">
    <property type="protein sequence ID" value="ALE30420.1"/>
    <property type="molecule type" value="Genomic_DNA"/>
</dbReference>
<reference evidence="9 10" key="1">
    <citation type="journal article" date="2015" name="Arch. Virol.">
        <title>Taxonomy proposal for Old World monkey adenoviruses: characterisation of several non-human, non-ape primate adenovirus lineages.</title>
        <authorList>
            <person name="Panto L."/>
            <person name="Podgorski I.I."/>
            <person name="Janoska M."/>
            <person name="Marko O."/>
            <person name="Harrach B."/>
        </authorList>
    </citation>
    <scope>NUCLEOTIDE SEQUENCE [LARGE SCALE GENOMIC DNA]</scope>
    <source>
        <strain evidence="9">AA153</strain>
    </source>
</reference>
<evidence type="ECO:0000256" key="1">
    <source>
        <dbReference type="ARBA" id="ARBA00010275"/>
    </source>
</evidence>
<dbReference type="RefSeq" id="YP_009174183.1">
    <property type="nucleotide sequence ID" value="NC_028107.1"/>
</dbReference>
<dbReference type="GeneID" id="26100705"/>
<keyword evidence="5 7" id="KW-1081">Inhibition of host apoptosis by viral BCL2-like protein</keyword>
<keyword evidence="6 7" id="KW-1119">Modulation of host cell apoptosis by virus</keyword>
<evidence type="ECO:0000256" key="6">
    <source>
        <dbReference type="ARBA" id="ARBA00023323"/>
    </source>
</evidence>